<dbReference type="EMBL" id="APNK01000013">
    <property type="protein sequence ID" value="KEZ77428.1"/>
    <property type="molecule type" value="Genomic_DNA"/>
</dbReference>
<proteinExistence type="inferred from homology"/>
<accession>A0A084IL44</accession>
<dbReference type="GO" id="GO:0004604">
    <property type="term" value="F:phosphoadenylyl-sulfate reductase (thioredoxin) activity"/>
    <property type="evidence" value="ECO:0007669"/>
    <property type="project" value="TreeGrafter"/>
</dbReference>
<dbReference type="PATRIC" id="fig|1304275.5.peg.2115"/>
<name>A0A084IL44_SALHC</name>
<dbReference type="Gene3D" id="3.40.50.620">
    <property type="entry name" value="HUPs"/>
    <property type="match status" value="1"/>
</dbReference>
<dbReference type="PANTHER" id="PTHR46509:SF1">
    <property type="entry name" value="PHOSPHOADENOSINE PHOSPHOSULFATE REDUCTASE"/>
    <property type="match status" value="1"/>
</dbReference>
<comment type="similarity">
    <text evidence="1">Belongs to the PAPS reductase family. CysH subfamily.</text>
</comment>
<dbReference type="OrthoDB" id="9794018at2"/>
<keyword evidence="5" id="KW-1185">Reference proteome</keyword>
<evidence type="ECO:0000256" key="1">
    <source>
        <dbReference type="ARBA" id="ARBA00009732"/>
    </source>
</evidence>
<dbReference type="InterPro" id="IPR014729">
    <property type="entry name" value="Rossmann-like_a/b/a_fold"/>
</dbReference>
<sequence>MDIDTAKVNAELAGRHPQEIVNWAAGLDGRTIVTTNFGPYEAVILHMAVQAQPDMDVVWIDSGYATRKTYLFAEKLINDLELNVHVFNPLMSAARRDALMGIPDVDDPQHEEFTHQVKLEPFGRAMREMSPDVWLTAVRRDQTAFRQGMDIVSQDKAGGVIKVAPVLEWTEIDMERYLIEHGLPNETNYYDPTKVLGNRECGLHNRFSA</sequence>
<comment type="caution">
    <text evidence="4">The sequence shown here is derived from an EMBL/GenBank/DDBJ whole genome shotgun (WGS) entry which is preliminary data.</text>
</comment>
<dbReference type="Proteomes" id="UP000028302">
    <property type="component" value="Unassembled WGS sequence"/>
</dbReference>
<dbReference type="eggNOG" id="COG0175">
    <property type="taxonomic scope" value="Bacteria"/>
</dbReference>
<protein>
    <submittedName>
        <fullName evidence="4">Phosphoadenosine phosphosulfate reductase</fullName>
    </submittedName>
</protein>
<dbReference type="STRING" id="1304275.C41B8_10378"/>
<dbReference type="Pfam" id="PF01507">
    <property type="entry name" value="PAPS_reduct"/>
    <property type="match status" value="1"/>
</dbReference>
<comment type="pathway">
    <text evidence="2">Sulfur metabolism; hydrogen sulfide biosynthesis; sulfite from sulfate.</text>
</comment>
<dbReference type="SUPFAM" id="SSF52402">
    <property type="entry name" value="Adenine nucleotide alpha hydrolases-like"/>
    <property type="match status" value="1"/>
</dbReference>
<evidence type="ECO:0000313" key="4">
    <source>
        <dbReference type="EMBL" id="KEZ77428.1"/>
    </source>
</evidence>
<dbReference type="InterPro" id="IPR002500">
    <property type="entry name" value="PAPS_reduct_dom"/>
</dbReference>
<evidence type="ECO:0000256" key="2">
    <source>
        <dbReference type="ARBA" id="ARBA00024327"/>
    </source>
</evidence>
<dbReference type="PANTHER" id="PTHR46509">
    <property type="entry name" value="PHOSPHOADENOSINE PHOSPHOSULFATE REDUCTASE"/>
    <property type="match status" value="1"/>
</dbReference>
<gene>
    <name evidence="4" type="ORF">C41B8_10378</name>
</gene>
<evidence type="ECO:0000259" key="3">
    <source>
        <dbReference type="Pfam" id="PF01507"/>
    </source>
</evidence>
<dbReference type="AlphaFoldDB" id="A0A084IL44"/>
<evidence type="ECO:0000313" key="5">
    <source>
        <dbReference type="Proteomes" id="UP000028302"/>
    </source>
</evidence>
<dbReference type="GO" id="GO:0005737">
    <property type="term" value="C:cytoplasm"/>
    <property type="evidence" value="ECO:0007669"/>
    <property type="project" value="TreeGrafter"/>
</dbReference>
<dbReference type="RefSeq" id="WP_037337516.1">
    <property type="nucleotide sequence ID" value="NZ_APNK01000013.1"/>
</dbReference>
<organism evidence="4 5">
    <name type="scientific">Salinisphaera hydrothermalis (strain C41B8)</name>
    <dbReference type="NCBI Taxonomy" id="1304275"/>
    <lineage>
        <taxon>Bacteria</taxon>
        <taxon>Pseudomonadati</taxon>
        <taxon>Pseudomonadota</taxon>
        <taxon>Gammaproteobacteria</taxon>
        <taxon>Salinisphaerales</taxon>
        <taxon>Salinisphaeraceae</taxon>
        <taxon>Salinisphaera</taxon>
    </lineage>
</organism>
<reference evidence="4 5" key="1">
    <citation type="submission" date="2013-03" db="EMBL/GenBank/DDBJ databases">
        <title>Salinisphaera hydrothermalis C41B8 Genome Sequencing.</title>
        <authorList>
            <person name="Li C."/>
            <person name="Lai Q."/>
            <person name="Shao Z."/>
        </authorList>
    </citation>
    <scope>NUCLEOTIDE SEQUENCE [LARGE SCALE GENOMIC DNA]</scope>
    <source>
        <strain evidence="4 5">C41B8</strain>
    </source>
</reference>
<feature type="domain" description="Phosphoadenosine phosphosulphate reductase" evidence="3">
    <location>
        <begin position="32"/>
        <end position="187"/>
    </location>
</feature>
<dbReference type="GO" id="GO:0019379">
    <property type="term" value="P:sulfate assimilation, phosphoadenylyl sulfate reduction by phosphoadenylyl-sulfate reductase (thioredoxin)"/>
    <property type="evidence" value="ECO:0007669"/>
    <property type="project" value="TreeGrafter"/>
</dbReference>